<dbReference type="OrthoDB" id="527990at2759"/>
<accession>A0A836CNZ7</accession>
<evidence type="ECO:0000256" key="6">
    <source>
        <dbReference type="ARBA" id="ARBA00023049"/>
    </source>
</evidence>
<dbReference type="GO" id="GO:0004222">
    <property type="term" value="F:metalloendopeptidase activity"/>
    <property type="evidence" value="ECO:0007669"/>
    <property type="project" value="InterPro"/>
</dbReference>
<dbReference type="GO" id="GO:0046872">
    <property type="term" value="F:metal ion binding"/>
    <property type="evidence" value="ECO:0007669"/>
    <property type="project" value="UniProtKB-KW"/>
</dbReference>
<dbReference type="Gene3D" id="3.90.132.10">
    <property type="entry name" value="Leishmanolysin , domain 2"/>
    <property type="match status" value="1"/>
</dbReference>
<feature type="compositionally biased region" description="Low complexity" evidence="8">
    <location>
        <begin position="29"/>
        <end position="86"/>
    </location>
</feature>
<keyword evidence="10" id="KW-1185">Reference proteome</keyword>
<evidence type="ECO:0000256" key="7">
    <source>
        <dbReference type="PIRSR" id="PIRSR601577-2"/>
    </source>
</evidence>
<dbReference type="GO" id="GO:0006508">
    <property type="term" value="P:proteolysis"/>
    <property type="evidence" value="ECO:0007669"/>
    <property type="project" value="UniProtKB-KW"/>
</dbReference>
<comment type="cofactor">
    <cofactor evidence="7">
        <name>Zn(2+)</name>
        <dbReference type="ChEBI" id="CHEBI:29105"/>
    </cofactor>
    <text evidence="7">Binds 1 zinc ion per subunit.</text>
</comment>
<reference evidence="9" key="1">
    <citation type="submission" date="2021-02" db="EMBL/GenBank/DDBJ databases">
        <title>First Annotated Genome of the Yellow-green Alga Tribonema minus.</title>
        <authorList>
            <person name="Mahan K.M."/>
        </authorList>
    </citation>
    <scope>NUCLEOTIDE SEQUENCE</scope>
    <source>
        <strain evidence="9">UTEX B ZZ1240</strain>
    </source>
</reference>
<sequence length="372" mass="38237">MLIRSVCPLAGVSPEKITGQAARRRLPTSGAASSASDVGSGSDSLSAAPTAAPTASPTTVLSSLPPTAVSSGTSSAAGASSSSSPPQGGGKFAIQLVKVGDSDAAYDAYMERAKARWEAIIVGDVVDIVGMPSEFAFLDFFTDVPQTPLPRVMNVDDIVIGYQFATIDGLGNTATQLNTLGATAVIQTRPADIGSFPITAGMLFDVADIDLMIQEGLFDVVVMHEMGHALGFSSDMWPAYASQCGTSCAVFDAGAPNGCVASQTYKDLGLPGELTLQSSGTAGDGSYCAHWDEATLGDELMTPVIGTGANPLTAITIAAFEDCGYEVSYATAEDIALISPVAAGAKQSPVNRALRQRRRALTAPPRVFRNAV</sequence>
<comment type="similarity">
    <text evidence="1">Belongs to the peptidase M8 family.</text>
</comment>
<dbReference type="EMBL" id="JAFCMP010000035">
    <property type="protein sequence ID" value="KAG5190346.1"/>
    <property type="molecule type" value="Genomic_DNA"/>
</dbReference>
<gene>
    <name evidence="9" type="ORF">JKP88DRAFT_347558</name>
</gene>
<proteinExistence type="inferred from homology"/>
<dbReference type="SUPFAM" id="SSF55486">
    <property type="entry name" value="Metalloproteases ('zincins'), catalytic domain"/>
    <property type="match status" value="1"/>
</dbReference>
<keyword evidence="2" id="KW-0645">Protease</keyword>
<evidence type="ECO:0000256" key="3">
    <source>
        <dbReference type="ARBA" id="ARBA00022723"/>
    </source>
</evidence>
<evidence type="ECO:0008006" key="11">
    <source>
        <dbReference type="Google" id="ProtNLM"/>
    </source>
</evidence>
<evidence type="ECO:0000256" key="1">
    <source>
        <dbReference type="ARBA" id="ARBA00005860"/>
    </source>
</evidence>
<dbReference type="PRINTS" id="PR00782">
    <property type="entry name" value="LSHMANOLYSIN"/>
</dbReference>
<comment type="caution">
    <text evidence="9">The sequence shown here is derived from an EMBL/GenBank/DDBJ whole genome shotgun (WGS) entry which is preliminary data.</text>
</comment>
<evidence type="ECO:0000256" key="5">
    <source>
        <dbReference type="ARBA" id="ARBA00022833"/>
    </source>
</evidence>
<dbReference type="GO" id="GO:0007155">
    <property type="term" value="P:cell adhesion"/>
    <property type="evidence" value="ECO:0007669"/>
    <property type="project" value="InterPro"/>
</dbReference>
<keyword evidence="3 7" id="KW-0479">Metal-binding</keyword>
<dbReference type="AlphaFoldDB" id="A0A836CNZ7"/>
<evidence type="ECO:0000256" key="4">
    <source>
        <dbReference type="ARBA" id="ARBA00022801"/>
    </source>
</evidence>
<evidence type="ECO:0000313" key="9">
    <source>
        <dbReference type="EMBL" id="KAG5190346.1"/>
    </source>
</evidence>
<feature type="binding site" evidence="7">
    <location>
        <position position="290"/>
    </location>
    <ligand>
        <name>Zn(2+)</name>
        <dbReference type="ChEBI" id="CHEBI:29105"/>
        <note>catalytic</note>
    </ligand>
</feature>
<dbReference type="InterPro" id="IPR001577">
    <property type="entry name" value="Peptidase_M8"/>
</dbReference>
<name>A0A836CNZ7_9STRA</name>
<protein>
    <recommendedName>
        <fullName evidence="11">Leishmanolysin</fullName>
    </recommendedName>
</protein>
<keyword evidence="6 7" id="KW-0482">Metalloprotease</keyword>
<dbReference type="Proteomes" id="UP000664859">
    <property type="component" value="Unassembled WGS sequence"/>
</dbReference>
<evidence type="ECO:0000313" key="10">
    <source>
        <dbReference type="Proteomes" id="UP000664859"/>
    </source>
</evidence>
<keyword evidence="5 7" id="KW-0862">Zinc</keyword>
<dbReference type="GO" id="GO:0016020">
    <property type="term" value="C:membrane"/>
    <property type="evidence" value="ECO:0007669"/>
    <property type="project" value="InterPro"/>
</dbReference>
<keyword evidence="4" id="KW-0378">Hydrolase</keyword>
<evidence type="ECO:0000256" key="2">
    <source>
        <dbReference type="ARBA" id="ARBA00022670"/>
    </source>
</evidence>
<evidence type="ECO:0000256" key="8">
    <source>
        <dbReference type="SAM" id="MobiDB-lite"/>
    </source>
</evidence>
<dbReference type="Pfam" id="PF01457">
    <property type="entry name" value="Peptidase_M8"/>
    <property type="match status" value="1"/>
</dbReference>
<feature type="region of interest" description="Disordered" evidence="8">
    <location>
        <begin position="18"/>
        <end position="88"/>
    </location>
</feature>
<organism evidence="9 10">
    <name type="scientific">Tribonema minus</name>
    <dbReference type="NCBI Taxonomy" id="303371"/>
    <lineage>
        <taxon>Eukaryota</taxon>
        <taxon>Sar</taxon>
        <taxon>Stramenopiles</taxon>
        <taxon>Ochrophyta</taxon>
        <taxon>PX clade</taxon>
        <taxon>Xanthophyceae</taxon>
        <taxon>Tribonematales</taxon>
        <taxon>Tribonemataceae</taxon>
        <taxon>Tribonema</taxon>
    </lineage>
</organism>